<comment type="caution">
    <text evidence="2">The sequence shown here is derived from an EMBL/GenBank/DDBJ whole genome shotgun (WGS) entry which is preliminary data.</text>
</comment>
<dbReference type="Pfam" id="PF01978">
    <property type="entry name" value="TrmB"/>
    <property type="match status" value="1"/>
</dbReference>
<accession>A0A563E6T5</accession>
<dbReference type="PANTHER" id="PTHR34293">
    <property type="entry name" value="HTH-TYPE TRANSCRIPTIONAL REGULATOR TRMBL2"/>
    <property type="match status" value="1"/>
</dbReference>
<name>A0A563E6T5_9MICO</name>
<gene>
    <name evidence="2" type="ORF">FGL98_04210</name>
</gene>
<dbReference type="InterPro" id="IPR036390">
    <property type="entry name" value="WH_DNA-bd_sf"/>
</dbReference>
<dbReference type="SUPFAM" id="SSF46785">
    <property type="entry name" value="Winged helix' DNA-binding domain"/>
    <property type="match status" value="1"/>
</dbReference>
<dbReference type="InterPro" id="IPR036388">
    <property type="entry name" value="WH-like_DNA-bd_sf"/>
</dbReference>
<dbReference type="InterPro" id="IPR002831">
    <property type="entry name" value="Tscrpt_reg_TrmB_N"/>
</dbReference>
<evidence type="ECO:0000313" key="2">
    <source>
        <dbReference type="EMBL" id="TWP37922.1"/>
    </source>
</evidence>
<keyword evidence="3" id="KW-1185">Reference proteome</keyword>
<dbReference type="PANTHER" id="PTHR34293:SF1">
    <property type="entry name" value="HTH-TYPE TRANSCRIPTIONAL REGULATOR TRMBL2"/>
    <property type="match status" value="1"/>
</dbReference>
<dbReference type="InterPro" id="IPR051797">
    <property type="entry name" value="TrmB-like"/>
</dbReference>
<reference evidence="2 3" key="1">
    <citation type="submission" date="2019-05" db="EMBL/GenBank/DDBJ databases">
        <authorList>
            <person name="Lee S.D."/>
        </authorList>
    </citation>
    <scope>NUCLEOTIDE SEQUENCE [LARGE SCALE GENOMIC DNA]</scope>
    <source>
        <strain evidence="2 3">C5-26</strain>
    </source>
</reference>
<evidence type="ECO:0000313" key="3">
    <source>
        <dbReference type="Proteomes" id="UP000320244"/>
    </source>
</evidence>
<feature type="domain" description="Transcription regulator TrmB N-terminal" evidence="1">
    <location>
        <begin position="36"/>
        <end position="100"/>
    </location>
</feature>
<proteinExistence type="predicted"/>
<dbReference type="Gene3D" id="1.10.10.10">
    <property type="entry name" value="Winged helix-like DNA-binding domain superfamily/Winged helix DNA-binding domain"/>
    <property type="match status" value="1"/>
</dbReference>
<dbReference type="AlphaFoldDB" id="A0A563E6T5"/>
<sequence>MGTHKGHRLRIPARSAPEGYGAHVPELSSAQAVLGELGLTSYEAKAYLALLQRESFTAAELARQAHIPRQRIYDVVAGLMQQGLAMQRPGVSVTYAAVSPDVALDGLMMRHRQALDSLSERAGGAVGDLRSLWSQGQVEKAPMAYIEMLRDTSVLSARFHDLQISATTSMLVMSKPPYVATDNAIGLDATRRIAAGGGEVRCCYESSLLENEKMVKETVEFVAAGEDARIVDDIPLKMVLVDHSRALFSLTDPVAGALTSTNILVEHPELTAALTLAFDTVFAKGRPLLEAAREAGYDV</sequence>
<dbReference type="OrthoDB" id="5932488at2"/>
<evidence type="ECO:0000259" key="1">
    <source>
        <dbReference type="Pfam" id="PF01978"/>
    </source>
</evidence>
<organism evidence="2 3">
    <name type="scientific">Leekyejoonella antrihumi</name>
    <dbReference type="NCBI Taxonomy" id="1660198"/>
    <lineage>
        <taxon>Bacteria</taxon>
        <taxon>Bacillati</taxon>
        <taxon>Actinomycetota</taxon>
        <taxon>Actinomycetes</taxon>
        <taxon>Micrococcales</taxon>
        <taxon>Dermacoccaceae</taxon>
        <taxon>Leekyejoonella</taxon>
    </lineage>
</organism>
<protein>
    <submittedName>
        <fullName evidence="2">TrmB family transcriptional regulator</fullName>
    </submittedName>
</protein>
<dbReference type="EMBL" id="VCQV01000004">
    <property type="protein sequence ID" value="TWP37922.1"/>
    <property type="molecule type" value="Genomic_DNA"/>
</dbReference>
<dbReference type="Proteomes" id="UP000320244">
    <property type="component" value="Unassembled WGS sequence"/>
</dbReference>
<reference evidence="2 3" key="2">
    <citation type="submission" date="2019-08" db="EMBL/GenBank/DDBJ databases">
        <title>Jejuicoccus antrihumi gen. nov., sp. nov., a new member of the family Dermacoccaceae isolated from a cave.</title>
        <authorList>
            <person name="Schumann P."/>
            <person name="Kim I.S."/>
        </authorList>
    </citation>
    <scope>NUCLEOTIDE SEQUENCE [LARGE SCALE GENOMIC DNA]</scope>
    <source>
        <strain evidence="2 3">C5-26</strain>
    </source>
</reference>